<comment type="caution">
    <text evidence="1">The sequence shown here is derived from an EMBL/GenBank/DDBJ whole genome shotgun (WGS) entry which is preliminary data.</text>
</comment>
<organism evidence="1">
    <name type="scientific">bioreactor metagenome</name>
    <dbReference type="NCBI Taxonomy" id="1076179"/>
    <lineage>
        <taxon>unclassified sequences</taxon>
        <taxon>metagenomes</taxon>
        <taxon>ecological metagenomes</taxon>
    </lineage>
</organism>
<reference evidence="1" key="1">
    <citation type="submission" date="2019-08" db="EMBL/GenBank/DDBJ databases">
        <authorList>
            <person name="Kucharzyk K."/>
            <person name="Murdoch R.W."/>
            <person name="Higgins S."/>
            <person name="Loffler F."/>
        </authorList>
    </citation>
    <scope>NUCLEOTIDE SEQUENCE</scope>
</reference>
<evidence type="ECO:0000313" key="1">
    <source>
        <dbReference type="EMBL" id="MPM68434.1"/>
    </source>
</evidence>
<dbReference type="EMBL" id="VSSQ01022256">
    <property type="protein sequence ID" value="MPM68434.1"/>
    <property type="molecule type" value="Genomic_DNA"/>
</dbReference>
<name>A0A645C393_9ZZZZ</name>
<sequence length="226" mass="25987">MFLGFSREPLGDAAGQFKQPNILGLGQTCALVKLRKLDDVLHQRDQVFGFIIYARSKVAHVAGLNKPVFHDLGIAGYRRERRFKLMRNVCRKFSAPELPALFRADIDDEQYNAAHFIFDHNRACRNAVGVPTQLQRFLALHAARRRIRRALERRAAIDVHDVLIAQVEIAYAKESQRAFVDRKHVALCVEYDKPFAHVLGYGSEFVLFLAQFCHLRLDLFVLFGYF</sequence>
<proteinExistence type="predicted"/>
<dbReference type="AlphaFoldDB" id="A0A645C393"/>
<accession>A0A645C393</accession>
<protein>
    <submittedName>
        <fullName evidence="1">Uncharacterized protein</fullName>
    </submittedName>
</protein>
<gene>
    <name evidence="1" type="ORF">SDC9_115366</name>
</gene>